<protein>
    <recommendedName>
        <fullName evidence="3">DUF4825 domain-containing protein</fullName>
    </recommendedName>
</protein>
<comment type="caution">
    <text evidence="1">The sequence shown here is derived from an EMBL/GenBank/DDBJ whole genome shotgun (WGS) entry which is preliminary data.</text>
</comment>
<dbReference type="Proteomes" id="UP001597561">
    <property type="component" value="Unassembled WGS sequence"/>
</dbReference>
<proteinExistence type="predicted"/>
<organism evidence="1 2">
    <name type="scientific">Jeotgalibacillus terrae</name>
    <dbReference type="NCBI Taxonomy" id="587735"/>
    <lineage>
        <taxon>Bacteria</taxon>
        <taxon>Bacillati</taxon>
        <taxon>Bacillota</taxon>
        <taxon>Bacilli</taxon>
        <taxon>Bacillales</taxon>
        <taxon>Caryophanaceae</taxon>
        <taxon>Jeotgalibacillus</taxon>
    </lineage>
</organism>
<keyword evidence="2" id="KW-1185">Reference proteome</keyword>
<evidence type="ECO:0008006" key="3">
    <source>
        <dbReference type="Google" id="ProtNLM"/>
    </source>
</evidence>
<reference evidence="2" key="1">
    <citation type="journal article" date="2019" name="Int. J. Syst. Evol. Microbiol.">
        <title>The Global Catalogue of Microorganisms (GCM) 10K type strain sequencing project: providing services to taxonomists for standard genome sequencing and annotation.</title>
        <authorList>
            <consortium name="The Broad Institute Genomics Platform"/>
            <consortium name="The Broad Institute Genome Sequencing Center for Infectious Disease"/>
            <person name="Wu L."/>
            <person name="Ma J."/>
        </authorList>
    </citation>
    <scope>NUCLEOTIDE SEQUENCE [LARGE SCALE GENOMIC DNA]</scope>
    <source>
        <strain evidence="2">KCTC 13528</strain>
    </source>
</reference>
<name>A0ABW5ZDF1_9BACL</name>
<gene>
    <name evidence="1" type="ORF">ACFS5P_03645</name>
</gene>
<evidence type="ECO:0000313" key="2">
    <source>
        <dbReference type="Proteomes" id="UP001597561"/>
    </source>
</evidence>
<evidence type="ECO:0000313" key="1">
    <source>
        <dbReference type="EMBL" id="MFD2910954.1"/>
    </source>
</evidence>
<sequence>MKLKKSARNGLIVIALSTAVITVVNLMVSVPSYNGDNASAYLEKEVAFTNNQGEVTDSFKVYGGNEDELYIWYAFDEFLAAENETGSSASLAVKLLIENGKVVGHEVPGDGELYVDSMKELFPWHVRWRMPRGEVPLSIEREIEMEQARILAEIKEMKSKQEN</sequence>
<dbReference type="EMBL" id="JBHUPG010000005">
    <property type="protein sequence ID" value="MFD2910954.1"/>
    <property type="molecule type" value="Genomic_DNA"/>
</dbReference>
<dbReference type="RefSeq" id="WP_204729633.1">
    <property type="nucleotide sequence ID" value="NZ_JAFBDK010000009.1"/>
</dbReference>
<accession>A0ABW5ZDF1</accession>